<feature type="non-terminal residue" evidence="1">
    <location>
        <position position="76"/>
    </location>
</feature>
<evidence type="ECO:0000313" key="2">
    <source>
        <dbReference type="Proteomes" id="UP000265520"/>
    </source>
</evidence>
<organism evidence="1 2">
    <name type="scientific">Trifolium medium</name>
    <dbReference type="NCBI Taxonomy" id="97028"/>
    <lineage>
        <taxon>Eukaryota</taxon>
        <taxon>Viridiplantae</taxon>
        <taxon>Streptophyta</taxon>
        <taxon>Embryophyta</taxon>
        <taxon>Tracheophyta</taxon>
        <taxon>Spermatophyta</taxon>
        <taxon>Magnoliopsida</taxon>
        <taxon>eudicotyledons</taxon>
        <taxon>Gunneridae</taxon>
        <taxon>Pentapetalae</taxon>
        <taxon>rosids</taxon>
        <taxon>fabids</taxon>
        <taxon>Fabales</taxon>
        <taxon>Fabaceae</taxon>
        <taxon>Papilionoideae</taxon>
        <taxon>50 kb inversion clade</taxon>
        <taxon>NPAAA clade</taxon>
        <taxon>Hologalegina</taxon>
        <taxon>IRL clade</taxon>
        <taxon>Trifolieae</taxon>
        <taxon>Trifolium</taxon>
    </lineage>
</organism>
<comment type="caution">
    <text evidence="1">The sequence shown here is derived from an EMBL/GenBank/DDBJ whole genome shotgun (WGS) entry which is preliminary data.</text>
</comment>
<reference evidence="1 2" key="1">
    <citation type="journal article" date="2018" name="Front. Plant Sci.">
        <title>Red Clover (Trifolium pratense) and Zigzag Clover (T. medium) - A Picture of Genomic Similarities and Differences.</title>
        <authorList>
            <person name="Dluhosova J."/>
            <person name="Istvanek J."/>
            <person name="Nedelnik J."/>
            <person name="Repkova J."/>
        </authorList>
    </citation>
    <scope>NUCLEOTIDE SEQUENCE [LARGE SCALE GENOMIC DNA]</scope>
    <source>
        <strain evidence="2">cv. 10/8</strain>
        <tissue evidence="1">Leaf</tissue>
    </source>
</reference>
<dbReference type="AlphaFoldDB" id="A0A392UA43"/>
<dbReference type="EMBL" id="LXQA010771885">
    <property type="protein sequence ID" value="MCI70252.1"/>
    <property type="molecule type" value="Genomic_DNA"/>
</dbReference>
<dbReference type="Proteomes" id="UP000265520">
    <property type="component" value="Unassembled WGS sequence"/>
</dbReference>
<accession>A0A392UA43</accession>
<evidence type="ECO:0000313" key="1">
    <source>
        <dbReference type="EMBL" id="MCI70252.1"/>
    </source>
</evidence>
<name>A0A392UA43_9FABA</name>
<sequence>MTPVINVDSDDGLDDLDFVDDSQSLSFMKDIIVTPPDVAKQSAEDDDFVNTMKRNLTEVFDVVAKEGKRKRLRHVK</sequence>
<keyword evidence="2" id="KW-1185">Reference proteome</keyword>
<protein>
    <submittedName>
        <fullName evidence="1">Uncharacterized protein</fullName>
    </submittedName>
</protein>
<proteinExistence type="predicted"/>